<dbReference type="InParanoid" id="A0A6J2RK12"/>
<dbReference type="GeneID" id="115024049"/>
<evidence type="ECO:0000313" key="3">
    <source>
        <dbReference type="Proteomes" id="UP000504630"/>
    </source>
</evidence>
<dbReference type="PROSITE" id="PS50041">
    <property type="entry name" value="C_TYPE_LECTIN_2"/>
    <property type="match status" value="1"/>
</dbReference>
<reference evidence="4" key="1">
    <citation type="submission" date="2025-08" db="UniProtKB">
        <authorList>
            <consortium name="RefSeq"/>
        </authorList>
    </citation>
    <scope>IDENTIFICATION</scope>
</reference>
<dbReference type="InterPro" id="IPR018378">
    <property type="entry name" value="C-type_lectin_CS"/>
</dbReference>
<evidence type="ECO:0000256" key="1">
    <source>
        <dbReference type="ARBA" id="ARBA00023157"/>
    </source>
</evidence>
<dbReference type="AlphaFoldDB" id="A0A6J2RK12"/>
<proteinExistence type="predicted"/>
<protein>
    <submittedName>
        <fullName evidence="4">Neurocan core protein-like</fullName>
    </submittedName>
</protein>
<dbReference type="InterPro" id="IPR001304">
    <property type="entry name" value="C-type_lectin-like"/>
</dbReference>
<keyword evidence="3" id="KW-1185">Reference proteome</keyword>
<evidence type="ECO:0000313" key="4">
    <source>
        <dbReference type="RefSeq" id="XP_029311288.1"/>
    </source>
</evidence>
<dbReference type="KEGG" id="cgob:115024049"/>
<dbReference type="SMART" id="SM00034">
    <property type="entry name" value="CLECT"/>
    <property type="match status" value="1"/>
</dbReference>
<dbReference type="CDD" id="cd00037">
    <property type="entry name" value="CLECT"/>
    <property type="match status" value="1"/>
</dbReference>
<name>A0A6J2RK12_COTGO</name>
<dbReference type="InterPro" id="IPR050111">
    <property type="entry name" value="C-type_lectin/snaclec_domain"/>
</dbReference>
<feature type="domain" description="C-type lectin" evidence="2">
    <location>
        <begin position="168"/>
        <end position="287"/>
    </location>
</feature>
<dbReference type="Gene3D" id="3.10.100.10">
    <property type="entry name" value="Mannose-Binding Protein A, subunit A"/>
    <property type="match status" value="1"/>
</dbReference>
<keyword evidence="1" id="KW-1015">Disulfide bond</keyword>
<gene>
    <name evidence="4" type="primary">LOC115024049</name>
</gene>
<dbReference type="Pfam" id="PF00059">
    <property type="entry name" value="Lectin_C"/>
    <property type="match status" value="1"/>
</dbReference>
<dbReference type="SUPFAM" id="SSF56436">
    <property type="entry name" value="C-type lectin-like"/>
    <property type="match status" value="1"/>
</dbReference>
<evidence type="ECO:0000259" key="2">
    <source>
        <dbReference type="PROSITE" id="PS50041"/>
    </source>
</evidence>
<dbReference type="InterPro" id="IPR016186">
    <property type="entry name" value="C-type_lectin-like/link_sf"/>
</dbReference>
<dbReference type="OrthoDB" id="441660at2759"/>
<dbReference type="PANTHER" id="PTHR22803">
    <property type="entry name" value="MANNOSE, PHOSPHOLIPASE, LECTIN RECEPTOR RELATED"/>
    <property type="match status" value="1"/>
</dbReference>
<dbReference type="PROSITE" id="PS00615">
    <property type="entry name" value="C_TYPE_LECTIN_1"/>
    <property type="match status" value="1"/>
</dbReference>
<dbReference type="RefSeq" id="XP_029311288.1">
    <property type="nucleotide sequence ID" value="XM_029455428.1"/>
</dbReference>
<dbReference type="Proteomes" id="UP000504630">
    <property type="component" value="Chromosome 18"/>
</dbReference>
<organism evidence="3 4">
    <name type="scientific">Cottoperca gobio</name>
    <name type="common">Frogmouth</name>
    <name type="synonym">Aphritis gobio</name>
    <dbReference type="NCBI Taxonomy" id="56716"/>
    <lineage>
        <taxon>Eukaryota</taxon>
        <taxon>Metazoa</taxon>
        <taxon>Chordata</taxon>
        <taxon>Craniata</taxon>
        <taxon>Vertebrata</taxon>
        <taxon>Euteleostomi</taxon>
        <taxon>Actinopterygii</taxon>
        <taxon>Neopterygii</taxon>
        <taxon>Teleostei</taxon>
        <taxon>Neoteleostei</taxon>
        <taxon>Acanthomorphata</taxon>
        <taxon>Eupercaria</taxon>
        <taxon>Perciformes</taxon>
        <taxon>Notothenioidei</taxon>
        <taxon>Bovichtidae</taxon>
        <taxon>Cottoperca</taxon>
    </lineage>
</organism>
<dbReference type="InterPro" id="IPR016187">
    <property type="entry name" value="CTDL_fold"/>
</dbReference>
<sequence>MDTGAPLPDCWPSAAEAFSLRRGQRGLSRISRGIDFQIRHGEKGAQFNGHMGLLTAVSLSTPGVFAPPCLHGGLCICPDVISTRVLYDDSRCPLTRVILNAAPCNLYEAAYCTRCPSRCYCRCCPDTSGPIARFAFPAVPEETPENGQIVKSHLVKRSTLGSGRWTEFNRRYFYYVPQLLSWTQAERNCQSLGGNLASVHSVTEYHTLQILVLRATHKQEATWIGGSDGEQEKHWFWSDGTSFQYTNWCAREPNNAGGRQDCIQMNYSVKKCWDDQKCTSRLPSICAK</sequence>
<accession>A0A6J2RK12</accession>
<dbReference type="FunCoup" id="A0A6J2RK12">
    <property type="interactions" value="756"/>
</dbReference>